<comment type="caution">
    <text evidence="2">The sequence shown here is derived from an EMBL/GenBank/DDBJ whole genome shotgun (WGS) entry which is preliminary data.</text>
</comment>
<proteinExistence type="predicted"/>
<feature type="chain" id="PRO_5046506511" evidence="1">
    <location>
        <begin position="22"/>
        <end position="231"/>
    </location>
</feature>
<keyword evidence="3" id="KW-1185">Reference proteome</keyword>
<organism evidence="2 3">
    <name type="scientific">Limnobacter parvus</name>
    <dbReference type="NCBI Taxonomy" id="2939690"/>
    <lineage>
        <taxon>Bacteria</taxon>
        <taxon>Pseudomonadati</taxon>
        <taxon>Pseudomonadota</taxon>
        <taxon>Betaproteobacteria</taxon>
        <taxon>Burkholderiales</taxon>
        <taxon>Burkholderiaceae</taxon>
        <taxon>Limnobacter</taxon>
    </lineage>
</organism>
<evidence type="ECO:0000313" key="2">
    <source>
        <dbReference type="EMBL" id="MCR2746536.1"/>
    </source>
</evidence>
<keyword evidence="1" id="KW-0732">Signal</keyword>
<protein>
    <submittedName>
        <fullName evidence="2">TonB-dependent receptor</fullName>
    </submittedName>
</protein>
<gene>
    <name evidence="2" type="ORF">NSP04_07735</name>
</gene>
<accession>A0ABT1XI25</accession>
<evidence type="ECO:0000313" key="3">
    <source>
        <dbReference type="Proteomes" id="UP001165267"/>
    </source>
</evidence>
<feature type="signal peptide" evidence="1">
    <location>
        <begin position="1"/>
        <end position="21"/>
    </location>
</feature>
<dbReference type="Proteomes" id="UP001165267">
    <property type="component" value="Unassembled WGS sequence"/>
</dbReference>
<dbReference type="RefSeq" id="WP_257511770.1">
    <property type="nucleotide sequence ID" value="NZ_JANKHG010000017.1"/>
</dbReference>
<keyword evidence="2" id="KW-0675">Receptor</keyword>
<sequence>MFKKRLLLAPVFLCVLNTAQAGRPIETDDASAAEFRTCQLDFWTETAKQTRQDNFNGGCNFSGSGEFSLSLGEVHGNQEDQSLRALGYKHIFQNFSDTVPGFGLAASKEWGQLKASNESSQETLFTAISTVPLLGENLLLHVNLGYLQYSDQALQDDGVFKAAALDYSFTERIGFSVETYSGVEDSLSWRLGARYTVIPDFLQIDASYGSDYGTFEESRAFTIGLGITPSF</sequence>
<dbReference type="EMBL" id="JANKHG010000017">
    <property type="protein sequence ID" value="MCR2746536.1"/>
    <property type="molecule type" value="Genomic_DNA"/>
</dbReference>
<name>A0ABT1XI25_9BURK</name>
<evidence type="ECO:0000256" key="1">
    <source>
        <dbReference type="SAM" id="SignalP"/>
    </source>
</evidence>
<reference evidence="2" key="1">
    <citation type="submission" date="2022-07" db="EMBL/GenBank/DDBJ databases">
        <authorList>
            <person name="Xamxidin M."/>
        </authorList>
    </citation>
    <scope>NUCLEOTIDE SEQUENCE</scope>
    <source>
        <strain evidence="2">YS8-69</strain>
    </source>
</reference>